<dbReference type="InterPro" id="IPR010998">
    <property type="entry name" value="Integrase_recombinase_N"/>
</dbReference>
<protein>
    <submittedName>
        <fullName evidence="4">Uncharacterized protein LOC108708574</fullName>
    </submittedName>
</protein>
<accession>A0A8J0UF61</accession>
<dbReference type="SUPFAM" id="SSF47823">
    <property type="entry name" value="lambda integrase-like, N-terminal domain"/>
    <property type="match status" value="1"/>
</dbReference>
<feature type="compositionally biased region" description="Low complexity" evidence="2">
    <location>
        <begin position="305"/>
        <end position="315"/>
    </location>
</feature>
<keyword evidence="3" id="KW-1185">Reference proteome</keyword>
<feature type="region of interest" description="Disordered" evidence="2">
    <location>
        <begin position="264"/>
        <end position="315"/>
    </location>
</feature>
<dbReference type="AlphaFoldDB" id="A0A8J0UF61"/>
<dbReference type="KEGG" id="xla:108708574"/>
<organism evidence="3 4">
    <name type="scientific">Xenopus laevis</name>
    <name type="common">African clawed frog</name>
    <dbReference type="NCBI Taxonomy" id="8355"/>
    <lineage>
        <taxon>Eukaryota</taxon>
        <taxon>Metazoa</taxon>
        <taxon>Chordata</taxon>
        <taxon>Craniata</taxon>
        <taxon>Vertebrata</taxon>
        <taxon>Euteleostomi</taxon>
        <taxon>Amphibia</taxon>
        <taxon>Batrachia</taxon>
        <taxon>Anura</taxon>
        <taxon>Pipoidea</taxon>
        <taxon>Pipidae</taxon>
        <taxon>Xenopodinae</taxon>
        <taxon>Xenopus</taxon>
        <taxon>Xenopus</taxon>
    </lineage>
</organism>
<feature type="compositionally biased region" description="Polar residues" evidence="2">
    <location>
        <begin position="147"/>
        <end position="156"/>
    </location>
</feature>
<evidence type="ECO:0000313" key="3">
    <source>
        <dbReference type="Proteomes" id="UP000186698"/>
    </source>
</evidence>
<evidence type="ECO:0000313" key="4">
    <source>
        <dbReference type="RefSeq" id="XP_018102911.1"/>
    </source>
</evidence>
<dbReference type="GO" id="GO:0003677">
    <property type="term" value="F:DNA binding"/>
    <property type="evidence" value="ECO:0007669"/>
    <property type="project" value="UniProtKB-KW"/>
</dbReference>
<keyword evidence="1" id="KW-0238">DNA-binding</keyword>
<dbReference type="Gene3D" id="1.10.150.130">
    <property type="match status" value="1"/>
</dbReference>
<name>A0A8J0UF61_XENLA</name>
<dbReference type="PANTHER" id="PTHR33066">
    <property type="entry name" value="INTEGRASE_SAM-LIKE_N DOMAIN-CONTAINING PROTEIN"/>
    <property type="match status" value="1"/>
</dbReference>
<dbReference type="OrthoDB" id="10064229at2759"/>
<evidence type="ECO:0000256" key="2">
    <source>
        <dbReference type="SAM" id="MobiDB-lite"/>
    </source>
</evidence>
<reference evidence="4" key="1">
    <citation type="submission" date="2025-08" db="UniProtKB">
        <authorList>
            <consortium name="RefSeq"/>
        </authorList>
    </citation>
    <scope>IDENTIFICATION</scope>
    <source>
        <strain evidence="4">J_2021</strain>
        <tissue evidence="4">Erythrocytes</tissue>
    </source>
</reference>
<dbReference type="Proteomes" id="UP000186698">
    <property type="component" value="Chromosome 2L"/>
</dbReference>
<evidence type="ECO:0000256" key="1">
    <source>
        <dbReference type="ARBA" id="ARBA00023125"/>
    </source>
</evidence>
<sequence>MRVLGLMVSSIEAVPFAQIHLRPLQSNILTGWKGAPLSQILLLLPATRDSLLWWLNPNNVALGQSLEAPDWTVMSTDASLQGWGATWNNLSRSMVPQGGQTTYKHSRALGSKTIPRPLVSPSPNKGSLSTKQQFHHSRLHQPARGNPKQTGTSRGPTDSDLGGVQLRKNVRHSHSGSVQHKSRLPQLKLPRPRGMGTPPGNIYGNNQSLGPTPDRPHGVQNQLQSCNILLPFTGSSSSRSGCNDSALAVRSSLCLSTSSNAPSGFKEDQAITSHGNRDSPPLAQKDVVLGPSRDVHSPAHSVNGQRRSAPSGSHSSPQSVTLIFFFLQDGPPLFPLQGIAEDVIATMLRSLKSTSSKAYRRVWRTYWNWCRETHANLEHESSIMDCNIPRLLSFLQRGLQLGLKLSSLKVQVSALSVLLQSRLALEELIRTFLQGVPHITPPFRSPTAGWDLNIILEALLHPPFEPLGTISEEWLTRKVVFLVAISSARRVSEIIALSCDPSFLVFHRDKAVLRTAKAFLPKVVSSFHINQEIVFPSLCPEPKNDEGRRLHNLDVVKGL</sequence>
<dbReference type="GeneID" id="108708574"/>
<dbReference type="PANTHER" id="PTHR33066:SF2">
    <property type="entry name" value="FILAGGRIN-2-LIKE"/>
    <property type="match status" value="1"/>
</dbReference>
<dbReference type="RefSeq" id="XP_018102911.1">
    <property type="nucleotide sequence ID" value="XM_018247422.2"/>
</dbReference>
<feature type="region of interest" description="Disordered" evidence="2">
    <location>
        <begin position="96"/>
        <end position="219"/>
    </location>
</feature>
<gene>
    <name evidence="4" type="primary">LOC108708574</name>
</gene>
<proteinExistence type="predicted"/>
<feature type="compositionally biased region" description="Polar residues" evidence="2">
    <location>
        <begin position="121"/>
        <end position="132"/>
    </location>
</feature>